<dbReference type="GO" id="GO:0006913">
    <property type="term" value="P:nucleocytoplasmic transport"/>
    <property type="evidence" value="ECO:0007669"/>
    <property type="project" value="TreeGrafter"/>
</dbReference>
<dbReference type="Proteomes" id="UP000037069">
    <property type="component" value="Unassembled WGS sequence"/>
</dbReference>
<comment type="caution">
    <text evidence="4">The sequence shown here is derived from an EMBL/GenBank/DDBJ whole genome shotgun (WGS) entry which is preliminary data.</text>
</comment>
<dbReference type="SMART" id="SM00368">
    <property type="entry name" value="LRR_RI"/>
    <property type="match status" value="5"/>
</dbReference>
<dbReference type="InterPro" id="IPR001611">
    <property type="entry name" value="Leu-rich_rpt"/>
</dbReference>
<evidence type="ECO:0000313" key="4">
    <source>
        <dbReference type="EMBL" id="KNC28146.1"/>
    </source>
</evidence>
<dbReference type="GO" id="GO:0005829">
    <property type="term" value="C:cytosol"/>
    <property type="evidence" value="ECO:0007669"/>
    <property type="project" value="TreeGrafter"/>
</dbReference>
<evidence type="ECO:0000313" key="5">
    <source>
        <dbReference type="Proteomes" id="UP000037069"/>
    </source>
</evidence>
<keyword evidence="3" id="KW-0677">Repeat</keyword>
<gene>
    <name evidence="4" type="ORF">FF38_04391</name>
</gene>
<name>A0A0L0C7C6_LUCCU</name>
<dbReference type="SUPFAM" id="SSF52047">
    <property type="entry name" value="RNI-like"/>
    <property type="match status" value="1"/>
</dbReference>
<dbReference type="PANTHER" id="PTHR24113">
    <property type="entry name" value="RAN GTPASE-ACTIVATING PROTEIN 1"/>
    <property type="match status" value="1"/>
</dbReference>
<dbReference type="Pfam" id="PF13516">
    <property type="entry name" value="LRR_6"/>
    <property type="match status" value="3"/>
</dbReference>
<dbReference type="InterPro" id="IPR027038">
    <property type="entry name" value="RanGap"/>
</dbReference>
<dbReference type="InterPro" id="IPR032675">
    <property type="entry name" value="LRR_dom_sf"/>
</dbReference>
<sequence length="471" mass="54779">MDFTYVEFPSTVNFNTFKAYYELHKCKLPNIHGKSLNYTEDLETNTNQIKTLRHLVLDTILDNWSDNPIFKEIERQEDRNYILSNLNVNLPLKILSSYIQDDFFWRKSYQHRWKTLYYMSYTYQTQPPTISTFSPRASPTTTKPLQQQQYAVVKEKCKKTKPWINIYMERHLQEFIENLTTTDYDQERVQATLDICAMYINQLEINYLQPSMDGQNDHIPLDFILRNLPELHTLRLTYCTKTIGTHYYLGCNMLSRRDASLLARGLQQCHELVNFCLHNTKLEPYQLGLFAYSLDKGCHYLSALSLEHCSLGDEGIREFLSSCNKESFGTLKYLDLTNNKITSEGAYYLSKVLKSLSLEKLILRLNPIGSEGAASIFGSLDDLPLTDLDMAGCSLDDTITKLFMQLIIQNKTLWSIDISNNCLGQDFGKHLFKVIGFNKTLKYMNLRNTGLSLDKCKQFLEILKESHIKKK</sequence>
<keyword evidence="1" id="KW-0343">GTPase activation</keyword>
<protein>
    <recommendedName>
        <fullName evidence="6">T-complex-associated testis-expressed protein 1</fullName>
    </recommendedName>
</protein>
<dbReference type="GO" id="GO:0005634">
    <property type="term" value="C:nucleus"/>
    <property type="evidence" value="ECO:0007669"/>
    <property type="project" value="TreeGrafter"/>
</dbReference>
<dbReference type="OrthoDB" id="120976at2759"/>
<dbReference type="AlphaFoldDB" id="A0A0L0C7C6"/>
<dbReference type="GO" id="GO:0031267">
    <property type="term" value="F:small GTPase binding"/>
    <property type="evidence" value="ECO:0007669"/>
    <property type="project" value="TreeGrafter"/>
</dbReference>
<dbReference type="STRING" id="7375.A0A0L0C7C6"/>
<dbReference type="GO" id="GO:0048471">
    <property type="term" value="C:perinuclear region of cytoplasm"/>
    <property type="evidence" value="ECO:0007669"/>
    <property type="project" value="TreeGrafter"/>
</dbReference>
<evidence type="ECO:0000256" key="3">
    <source>
        <dbReference type="ARBA" id="ARBA00022737"/>
    </source>
</evidence>
<organism evidence="4 5">
    <name type="scientific">Lucilia cuprina</name>
    <name type="common">Green bottle fly</name>
    <name type="synonym">Australian sheep blowfly</name>
    <dbReference type="NCBI Taxonomy" id="7375"/>
    <lineage>
        <taxon>Eukaryota</taxon>
        <taxon>Metazoa</taxon>
        <taxon>Ecdysozoa</taxon>
        <taxon>Arthropoda</taxon>
        <taxon>Hexapoda</taxon>
        <taxon>Insecta</taxon>
        <taxon>Pterygota</taxon>
        <taxon>Neoptera</taxon>
        <taxon>Endopterygota</taxon>
        <taxon>Diptera</taxon>
        <taxon>Brachycera</taxon>
        <taxon>Muscomorpha</taxon>
        <taxon>Oestroidea</taxon>
        <taxon>Calliphoridae</taxon>
        <taxon>Luciliinae</taxon>
        <taxon>Lucilia</taxon>
    </lineage>
</organism>
<keyword evidence="5" id="KW-1185">Reference proteome</keyword>
<dbReference type="OMA" id="PVCHVAR"/>
<dbReference type="PANTHER" id="PTHR24113:SF12">
    <property type="entry name" value="RAN GTPASE-ACTIVATING PROTEIN 1"/>
    <property type="match status" value="1"/>
</dbReference>
<reference evidence="4 5" key="1">
    <citation type="journal article" date="2015" name="Nat. Commun.">
        <title>Lucilia cuprina genome unlocks parasitic fly biology to underpin future interventions.</title>
        <authorList>
            <person name="Anstead C.A."/>
            <person name="Korhonen P.K."/>
            <person name="Young N.D."/>
            <person name="Hall R.S."/>
            <person name="Jex A.R."/>
            <person name="Murali S.C."/>
            <person name="Hughes D.S."/>
            <person name="Lee S.F."/>
            <person name="Perry T."/>
            <person name="Stroehlein A.J."/>
            <person name="Ansell B.R."/>
            <person name="Breugelmans B."/>
            <person name="Hofmann A."/>
            <person name="Qu J."/>
            <person name="Dugan S."/>
            <person name="Lee S.L."/>
            <person name="Chao H."/>
            <person name="Dinh H."/>
            <person name="Han Y."/>
            <person name="Doddapaneni H.V."/>
            <person name="Worley K.C."/>
            <person name="Muzny D.M."/>
            <person name="Ioannidis P."/>
            <person name="Waterhouse R.M."/>
            <person name="Zdobnov E.M."/>
            <person name="James P.J."/>
            <person name="Bagnall N.H."/>
            <person name="Kotze A.C."/>
            <person name="Gibbs R.A."/>
            <person name="Richards S."/>
            <person name="Batterham P."/>
            <person name="Gasser R.B."/>
        </authorList>
    </citation>
    <scope>NUCLEOTIDE SEQUENCE [LARGE SCALE GENOMIC DNA]</scope>
    <source>
        <strain evidence="4 5">LS</strain>
        <tissue evidence="4">Full body</tissue>
    </source>
</reference>
<accession>A0A0L0C7C6</accession>
<dbReference type="Gene3D" id="3.80.10.10">
    <property type="entry name" value="Ribonuclease Inhibitor"/>
    <property type="match status" value="1"/>
</dbReference>
<dbReference type="EMBL" id="JRES01000819">
    <property type="protein sequence ID" value="KNC28146.1"/>
    <property type="molecule type" value="Genomic_DNA"/>
</dbReference>
<dbReference type="GO" id="GO:0005096">
    <property type="term" value="F:GTPase activator activity"/>
    <property type="evidence" value="ECO:0007669"/>
    <property type="project" value="UniProtKB-KW"/>
</dbReference>
<evidence type="ECO:0008006" key="6">
    <source>
        <dbReference type="Google" id="ProtNLM"/>
    </source>
</evidence>
<evidence type="ECO:0000256" key="2">
    <source>
        <dbReference type="ARBA" id="ARBA00022614"/>
    </source>
</evidence>
<proteinExistence type="predicted"/>
<evidence type="ECO:0000256" key="1">
    <source>
        <dbReference type="ARBA" id="ARBA00022468"/>
    </source>
</evidence>
<keyword evidence="2" id="KW-0433">Leucine-rich repeat</keyword>